<feature type="compositionally biased region" description="Acidic residues" evidence="1">
    <location>
        <begin position="306"/>
        <end position="317"/>
    </location>
</feature>
<accession>A0A8J2PYK1</accession>
<feature type="compositionally biased region" description="Acidic residues" evidence="1">
    <location>
        <begin position="129"/>
        <end position="140"/>
    </location>
</feature>
<sequence>MLSGLTSQWGNFIAKKTATADNGAGAVPEQQSAQPSETPPAPAPTTADVNQDQGSAVTADASNANPANILSSVRNHMPSFSSWLGGAKKPEEEGAPSASPPPSAGPTATSPKDKVKGEEDDSSATGGADSDEQQVSEEEAAAAAAGATGAAAAGLDKVKNLGSFLFSSIKGAGQKIKETSILGEFQREHDSFLKSKSKQSDNALAPWVGHPKEDELKDEIMSLSNDRRNFVRSPPQGVNFAWDWNDAAPIAKAMLKDDPKLETMRYQLVPKVITEENFWRNYFYRVQLLKESMDDSIPKKRRGSSSEEDGDGEDADLEKELNEELKSFEVVGGDSKHDEKEIDSLLDLK</sequence>
<proteinExistence type="predicted"/>
<evidence type="ECO:0000259" key="2">
    <source>
        <dbReference type="PROSITE" id="PS50858"/>
    </source>
</evidence>
<keyword evidence="4" id="KW-1185">Reference proteome</keyword>
<comment type="caution">
    <text evidence="3">The sequence shown here is derived from an EMBL/GenBank/DDBJ whole genome shotgun (WGS) entry which is preliminary data.</text>
</comment>
<dbReference type="SMART" id="SM00751">
    <property type="entry name" value="BSD"/>
    <property type="match status" value="1"/>
</dbReference>
<feature type="compositionally biased region" description="Low complexity" evidence="1">
    <location>
        <begin position="141"/>
        <end position="151"/>
    </location>
</feature>
<feature type="region of interest" description="Disordered" evidence="1">
    <location>
        <begin position="20"/>
        <end position="151"/>
    </location>
</feature>
<feature type="compositionally biased region" description="Basic and acidic residues" evidence="1">
    <location>
        <begin position="334"/>
        <end position="349"/>
    </location>
</feature>
<dbReference type="PANTHER" id="PTHR16019:SF6">
    <property type="entry name" value="SYNAPSE-ASSOCIATED PROTEIN 1"/>
    <property type="match status" value="1"/>
</dbReference>
<evidence type="ECO:0000256" key="1">
    <source>
        <dbReference type="SAM" id="MobiDB-lite"/>
    </source>
</evidence>
<dbReference type="PANTHER" id="PTHR16019">
    <property type="entry name" value="SYNAPSE-ASSOCIATED PROTEIN"/>
    <property type="match status" value="1"/>
</dbReference>
<feature type="compositionally biased region" description="Polar residues" evidence="1">
    <location>
        <begin position="48"/>
        <end position="82"/>
    </location>
</feature>
<dbReference type="InterPro" id="IPR051494">
    <property type="entry name" value="BSD_domain-containing"/>
</dbReference>
<reference evidence="3" key="1">
    <citation type="submission" date="2021-06" db="EMBL/GenBank/DDBJ databases">
        <authorList>
            <person name="Hodson N. C."/>
            <person name="Mongue J. A."/>
            <person name="Jaron S. K."/>
        </authorList>
    </citation>
    <scope>NUCLEOTIDE SEQUENCE</scope>
</reference>
<dbReference type="GO" id="GO:0045202">
    <property type="term" value="C:synapse"/>
    <property type="evidence" value="ECO:0007669"/>
    <property type="project" value="TreeGrafter"/>
</dbReference>
<feature type="compositionally biased region" description="Basic and acidic residues" evidence="1">
    <location>
        <begin position="318"/>
        <end position="327"/>
    </location>
</feature>
<dbReference type="Pfam" id="PF03909">
    <property type="entry name" value="BSD"/>
    <property type="match status" value="1"/>
</dbReference>
<dbReference type="Proteomes" id="UP000708208">
    <property type="component" value="Unassembled WGS sequence"/>
</dbReference>
<name>A0A8J2PYK1_9HEXA</name>
<organism evidence="3 4">
    <name type="scientific">Allacma fusca</name>
    <dbReference type="NCBI Taxonomy" id="39272"/>
    <lineage>
        <taxon>Eukaryota</taxon>
        <taxon>Metazoa</taxon>
        <taxon>Ecdysozoa</taxon>
        <taxon>Arthropoda</taxon>
        <taxon>Hexapoda</taxon>
        <taxon>Collembola</taxon>
        <taxon>Symphypleona</taxon>
        <taxon>Sminthuridae</taxon>
        <taxon>Allacma</taxon>
    </lineage>
</organism>
<dbReference type="InterPro" id="IPR005607">
    <property type="entry name" value="BSD_dom"/>
</dbReference>
<dbReference type="GO" id="GO:0005794">
    <property type="term" value="C:Golgi apparatus"/>
    <property type="evidence" value="ECO:0007669"/>
    <property type="project" value="TreeGrafter"/>
</dbReference>
<dbReference type="AlphaFoldDB" id="A0A8J2PYK1"/>
<feature type="region of interest" description="Disordered" evidence="1">
    <location>
        <begin position="295"/>
        <end position="349"/>
    </location>
</feature>
<gene>
    <name evidence="3" type="ORF">AFUS01_LOCUS47217</name>
</gene>
<dbReference type="OrthoDB" id="47923at2759"/>
<dbReference type="GO" id="GO:0038203">
    <property type="term" value="P:TORC2 signaling"/>
    <property type="evidence" value="ECO:0007669"/>
    <property type="project" value="TreeGrafter"/>
</dbReference>
<dbReference type="PROSITE" id="PS50858">
    <property type="entry name" value="BSD"/>
    <property type="match status" value="1"/>
</dbReference>
<protein>
    <recommendedName>
        <fullName evidence="2">BSD domain-containing protein</fullName>
    </recommendedName>
</protein>
<evidence type="ECO:0000313" key="3">
    <source>
        <dbReference type="EMBL" id="CAG7838229.1"/>
    </source>
</evidence>
<dbReference type="EMBL" id="CAJVCH010571675">
    <property type="protein sequence ID" value="CAG7838229.1"/>
    <property type="molecule type" value="Genomic_DNA"/>
</dbReference>
<dbReference type="GO" id="GO:0048172">
    <property type="term" value="P:regulation of short-term neuronal synaptic plasticity"/>
    <property type="evidence" value="ECO:0007669"/>
    <property type="project" value="TreeGrafter"/>
</dbReference>
<evidence type="ECO:0000313" key="4">
    <source>
        <dbReference type="Proteomes" id="UP000708208"/>
    </source>
</evidence>
<dbReference type="GO" id="GO:0005634">
    <property type="term" value="C:nucleus"/>
    <property type="evidence" value="ECO:0007669"/>
    <property type="project" value="TreeGrafter"/>
</dbReference>
<feature type="domain" description="BSD" evidence="2">
    <location>
        <begin position="250"/>
        <end position="290"/>
    </location>
</feature>